<accession>U3AAZ2</accession>
<gene>
    <name evidence="1" type="ORF">MBELCI_0871</name>
</gene>
<keyword evidence="2" id="KW-1185">Reference proteome</keyword>
<dbReference type="EMBL" id="BATB01000007">
    <property type="protein sequence ID" value="GAD54819.1"/>
    <property type="molecule type" value="Genomic_DNA"/>
</dbReference>
<comment type="caution">
    <text evidence="1">The sequence shown here is derived from an EMBL/GenBank/DDBJ whole genome shotgun (WGS) entry which is preliminary data.</text>
</comment>
<sequence>MCRRVMSHRIRLPAALPALLGVVLLLLASSGFGGGAAETPGASIHQAEHHVPKGHHDIAHDAACALMCLAQRPVGAGPEGYRVLARGAEGPWSQLRLSVEGRTPAPPWHPPEIV</sequence>
<evidence type="ECO:0000313" key="2">
    <source>
        <dbReference type="Proteomes" id="UP000016566"/>
    </source>
</evidence>
<protein>
    <submittedName>
        <fullName evidence="1">Uncharacterized protein</fullName>
    </submittedName>
</protein>
<organism evidence="1 2">
    <name type="scientific">Limimaricola cinnabarinus LL-001</name>
    <dbReference type="NCBI Taxonomy" id="1337093"/>
    <lineage>
        <taxon>Bacteria</taxon>
        <taxon>Pseudomonadati</taxon>
        <taxon>Pseudomonadota</taxon>
        <taxon>Alphaproteobacteria</taxon>
        <taxon>Rhodobacterales</taxon>
        <taxon>Paracoccaceae</taxon>
        <taxon>Limimaricola</taxon>
    </lineage>
</organism>
<dbReference type="AlphaFoldDB" id="U3AAZ2"/>
<dbReference type="Proteomes" id="UP000016566">
    <property type="component" value="Unassembled WGS sequence"/>
</dbReference>
<evidence type="ECO:0000313" key="1">
    <source>
        <dbReference type="EMBL" id="GAD54819.1"/>
    </source>
</evidence>
<dbReference type="STRING" id="1337093.MBELCI_0871"/>
<proteinExistence type="predicted"/>
<name>U3AAZ2_9RHOB</name>
<reference evidence="1" key="1">
    <citation type="journal article" date="2013" name="Genome Announc.">
        <title>Draft Genome Sequence of Loktanella cinnabarina LL-001T, Isolated from Deep-Sea Floor Sediment.</title>
        <authorList>
            <person name="Nishi S."/>
            <person name="Tsubouchi T."/>
            <person name="Takaki Y."/>
            <person name="Koyanagi R."/>
            <person name="Satoh N."/>
            <person name="Maruyama T."/>
            <person name="Hatada Y."/>
        </authorList>
    </citation>
    <scope>NUCLEOTIDE SEQUENCE [LARGE SCALE GENOMIC DNA]</scope>
    <source>
        <strain evidence="1">LL-001</strain>
    </source>
</reference>